<gene>
    <name evidence="2" type="ORF">FGL98_24945</name>
</gene>
<organism evidence="2 3">
    <name type="scientific">Leekyejoonella antrihumi</name>
    <dbReference type="NCBI Taxonomy" id="1660198"/>
    <lineage>
        <taxon>Bacteria</taxon>
        <taxon>Bacillati</taxon>
        <taxon>Actinomycetota</taxon>
        <taxon>Actinomycetes</taxon>
        <taxon>Micrococcales</taxon>
        <taxon>Dermacoccaceae</taxon>
        <taxon>Leekyejoonella</taxon>
    </lineage>
</organism>
<evidence type="ECO:0000313" key="3">
    <source>
        <dbReference type="Proteomes" id="UP000320244"/>
    </source>
</evidence>
<protein>
    <submittedName>
        <fullName evidence="2">Uncharacterized protein</fullName>
    </submittedName>
</protein>
<reference evidence="2 3" key="2">
    <citation type="submission" date="2019-08" db="EMBL/GenBank/DDBJ databases">
        <title>Jejuicoccus antrihumi gen. nov., sp. nov., a new member of the family Dermacoccaceae isolated from a cave.</title>
        <authorList>
            <person name="Schumann P."/>
            <person name="Kim I.S."/>
        </authorList>
    </citation>
    <scope>NUCLEOTIDE SEQUENCE [LARGE SCALE GENOMIC DNA]</scope>
    <source>
        <strain evidence="2 3">C5-26</strain>
    </source>
</reference>
<name>A0A563DNV7_9MICO</name>
<feature type="region of interest" description="Disordered" evidence="1">
    <location>
        <begin position="102"/>
        <end position="126"/>
    </location>
</feature>
<dbReference type="AlphaFoldDB" id="A0A563DNV7"/>
<sequence>MAAALPIAPAAHADGITTGPVCQLQDCSADFGFFDLSGADYAVGSDISASQLTAQQVPLSAVDANASGNQPTWDEGTIYDGTLDAQTAEELAVPNDGVLPVPGTADDTGDPSAAPVPAISPADDGGVQPASSDLAYKLMYWWHDGKGVRINYRHGNSGWGNYKVVNKHNLNYLVSFMTTRYPAPGERIQESSSSIVYRTKVYHVVCKGWWIFRSCKITKKVWVRAIVNPKVKGVITTWAEGYVRAPSWIKSAINLRA</sequence>
<feature type="compositionally biased region" description="Low complexity" evidence="1">
    <location>
        <begin position="110"/>
        <end position="124"/>
    </location>
</feature>
<evidence type="ECO:0000256" key="1">
    <source>
        <dbReference type="SAM" id="MobiDB-lite"/>
    </source>
</evidence>
<dbReference type="EMBL" id="VCQV01000111">
    <property type="protein sequence ID" value="TWP31968.1"/>
    <property type="molecule type" value="Genomic_DNA"/>
</dbReference>
<proteinExistence type="predicted"/>
<comment type="caution">
    <text evidence="2">The sequence shown here is derived from an EMBL/GenBank/DDBJ whole genome shotgun (WGS) entry which is preliminary data.</text>
</comment>
<evidence type="ECO:0000313" key="2">
    <source>
        <dbReference type="EMBL" id="TWP31968.1"/>
    </source>
</evidence>
<reference evidence="2 3" key="1">
    <citation type="submission" date="2019-05" db="EMBL/GenBank/DDBJ databases">
        <authorList>
            <person name="Lee S.D."/>
        </authorList>
    </citation>
    <scope>NUCLEOTIDE SEQUENCE [LARGE SCALE GENOMIC DNA]</scope>
    <source>
        <strain evidence="2 3">C5-26</strain>
    </source>
</reference>
<accession>A0A563DNV7</accession>
<dbReference type="Proteomes" id="UP000320244">
    <property type="component" value="Unassembled WGS sequence"/>
</dbReference>
<keyword evidence="3" id="KW-1185">Reference proteome</keyword>